<organism evidence="11 12">
    <name type="scientific">Anaeramoeba flamelloides</name>
    <dbReference type="NCBI Taxonomy" id="1746091"/>
    <lineage>
        <taxon>Eukaryota</taxon>
        <taxon>Metamonada</taxon>
        <taxon>Anaeramoebidae</taxon>
        <taxon>Anaeramoeba</taxon>
    </lineage>
</organism>
<reference evidence="11" key="1">
    <citation type="submission" date="2022-08" db="EMBL/GenBank/DDBJ databases">
        <title>Novel sulphate-reducing endosymbionts in the free-living metamonad Anaeramoeba.</title>
        <authorList>
            <person name="Jerlstrom-Hultqvist J."/>
            <person name="Cepicka I."/>
            <person name="Gallot-Lavallee L."/>
            <person name="Salas-Leiva D."/>
            <person name="Curtis B.A."/>
            <person name="Zahonova K."/>
            <person name="Pipaliya S."/>
            <person name="Dacks J."/>
            <person name="Roger A.J."/>
        </authorList>
    </citation>
    <scope>NUCLEOTIDE SEQUENCE</scope>
    <source>
        <strain evidence="11">Busselton2</strain>
    </source>
</reference>
<keyword evidence="6" id="KW-0333">Golgi apparatus</keyword>
<evidence type="ECO:0000256" key="5">
    <source>
        <dbReference type="ARBA" id="ARBA00022989"/>
    </source>
</evidence>
<evidence type="ECO:0000256" key="4">
    <source>
        <dbReference type="ARBA" id="ARBA00022927"/>
    </source>
</evidence>
<dbReference type="CDD" id="cd15853">
    <property type="entry name" value="SNARE_Bet1"/>
    <property type="match status" value="1"/>
</dbReference>
<evidence type="ECO:0000256" key="3">
    <source>
        <dbReference type="ARBA" id="ARBA00022692"/>
    </source>
</evidence>
<dbReference type="GO" id="GO:0015031">
    <property type="term" value="P:protein transport"/>
    <property type="evidence" value="ECO:0007669"/>
    <property type="project" value="UniProtKB-KW"/>
</dbReference>
<evidence type="ECO:0000256" key="6">
    <source>
        <dbReference type="ARBA" id="ARBA00023034"/>
    </source>
</evidence>
<name>A0AAV7YUH1_9EUKA</name>
<accession>A0AAV7YUH1</accession>
<gene>
    <name evidence="11" type="ORF">M0812_21244</name>
</gene>
<evidence type="ECO:0000256" key="2">
    <source>
        <dbReference type="ARBA" id="ARBA00022448"/>
    </source>
</evidence>
<evidence type="ECO:0000313" key="12">
    <source>
        <dbReference type="Proteomes" id="UP001146793"/>
    </source>
</evidence>
<keyword evidence="3 9" id="KW-0812">Transmembrane</keyword>
<keyword evidence="4" id="KW-0653">Protein transport</keyword>
<evidence type="ECO:0000256" key="8">
    <source>
        <dbReference type="ARBA" id="ARBA00046280"/>
    </source>
</evidence>
<feature type="transmembrane region" description="Helical" evidence="9">
    <location>
        <begin position="98"/>
        <end position="116"/>
    </location>
</feature>
<dbReference type="Proteomes" id="UP001146793">
    <property type="component" value="Unassembled WGS sequence"/>
</dbReference>
<dbReference type="PANTHER" id="PTHR12791">
    <property type="entry name" value="GOLGI SNARE BET1-RELATED"/>
    <property type="match status" value="1"/>
</dbReference>
<dbReference type="AlphaFoldDB" id="A0AAV7YUH1"/>
<keyword evidence="2" id="KW-0813">Transport</keyword>
<comment type="subcellular location">
    <subcellularLocation>
        <location evidence="8">Endomembrane system</location>
        <topology evidence="8">Single-pass type IV membrane protein</topology>
    </subcellularLocation>
    <subcellularLocation>
        <location evidence="1">Golgi apparatus membrane</location>
    </subcellularLocation>
</comment>
<proteinExistence type="predicted"/>
<feature type="domain" description="T-SNARE coiled-coil homology" evidence="10">
    <location>
        <begin position="27"/>
        <end position="89"/>
    </location>
</feature>
<comment type="caution">
    <text evidence="11">The sequence shown here is derived from an EMBL/GenBank/DDBJ whole genome shotgun (WGS) entry which is preliminary data.</text>
</comment>
<dbReference type="GO" id="GO:0000139">
    <property type="term" value="C:Golgi membrane"/>
    <property type="evidence" value="ECO:0007669"/>
    <property type="project" value="UniProtKB-SubCell"/>
</dbReference>
<protein>
    <submittedName>
        <fullName evidence="11">Golgi snare bet1-related</fullName>
    </submittedName>
</protein>
<evidence type="ECO:0000256" key="1">
    <source>
        <dbReference type="ARBA" id="ARBA00004394"/>
    </source>
</evidence>
<dbReference type="SUPFAM" id="SSF58038">
    <property type="entry name" value="SNARE fusion complex"/>
    <property type="match status" value="1"/>
</dbReference>
<dbReference type="EMBL" id="JANTQA010000047">
    <property type="protein sequence ID" value="KAJ3432311.1"/>
    <property type="molecule type" value="Genomic_DNA"/>
</dbReference>
<dbReference type="PROSITE" id="PS50192">
    <property type="entry name" value="T_SNARE"/>
    <property type="match status" value="1"/>
</dbReference>
<dbReference type="Gene3D" id="1.20.5.110">
    <property type="match status" value="1"/>
</dbReference>
<keyword evidence="5 9" id="KW-1133">Transmembrane helix</keyword>
<evidence type="ECO:0000256" key="9">
    <source>
        <dbReference type="SAM" id="Phobius"/>
    </source>
</evidence>
<dbReference type="InterPro" id="IPR039899">
    <property type="entry name" value="BET1_SNARE"/>
</dbReference>
<evidence type="ECO:0000256" key="7">
    <source>
        <dbReference type="ARBA" id="ARBA00023136"/>
    </source>
</evidence>
<evidence type="ECO:0000313" key="11">
    <source>
        <dbReference type="EMBL" id="KAJ3432311.1"/>
    </source>
</evidence>
<dbReference type="InterPro" id="IPR000727">
    <property type="entry name" value="T_SNARE_dom"/>
</dbReference>
<keyword evidence="7 9" id="KW-0472">Membrane</keyword>
<evidence type="ECO:0000259" key="10">
    <source>
        <dbReference type="PROSITE" id="PS50192"/>
    </source>
</evidence>
<sequence length="122" mass="14680">MTFKRARQPNYSNNKSFNYNYLQQQNKEIQKQNELKIKTLKNKVIGIKSISVDIRNEIRRHNKLLDELDNNFNSANSILDRTVNRISTLISSTTGQHMCWLFLFVFTVLIFIYFYWKINLRK</sequence>